<comment type="caution">
    <text evidence="1">The sequence shown here is derived from an EMBL/GenBank/DDBJ whole genome shotgun (WGS) entry which is preliminary data.</text>
</comment>
<gene>
    <name evidence="1" type="ORF">PEVE_00006591</name>
</gene>
<dbReference type="EMBL" id="CALNXI010001427">
    <property type="protein sequence ID" value="CAH3168663.1"/>
    <property type="molecule type" value="Genomic_DNA"/>
</dbReference>
<protein>
    <submittedName>
        <fullName evidence="1">Uncharacterized protein</fullName>
    </submittedName>
</protein>
<reference evidence="1 2" key="1">
    <citation type="submission" date="2022-05" db="EMBL/GenBank/DDBJ databases">
        <authorList>
            <consortium name="Genoscope - CEA"/>
            <person name="William W."/>
        </authorList>
    </citation>
    <scope>NUCLEOTIDE SEQUENCE [LARGE SCALE GENOMIC DNA]</scope>
</reference>
<feature type="non-terminal residue" evidence="1">
    <location>
        <position position="1"/>
    </location>
</feature>
<evidence type="ECO:0000313" key="1">
    <source>
        <dbReference type="EMBL" id="CAH3168663.1"/>
    </source>
</evidence>
<organism evidence="1 2">
    <name type="scientific">Porites evermanni</name>
    <dbReference type="NCBI Taxonomy" id="104178"/>
    <lineage>
        <taxon>Eukaryota</taxon>
        <taxon>Metazoa</taxon>
        <taxon>Cnidaria</taxon>
        <taxon>Anthozoa</taxon>
        <taxon>Hexacorallia</taxon>
        <taxon>Scleractinia</taxon>
        <taxon>Fungiina</taxon>
        <taxon>Poritidae</taxon>
        <taxon>Porites</taxon>
    </lineage>
</organism>
<name>A0ABN8QQ42_9CNID</name>
<keyword evidence="2" id="KW-1185">Reference proteome</keyword>
<evidence type="ECO:0000313" key="2">
    <source>
        <dbReference type="Proteomes" id="UP001159427"/>
    </source>
</evidence>
<sequence length="55" mass="6402">QLPFRNHNNNELQGTVFQHLCYAFGNIRLTGNNPESEQFRAILLRLRDGQTTQDD</sequence>
<accession>A0ABN8QQ42</accession>
<proteinExistence type="predicted"/>
<dbReference type="Proteomes" id="UP001159427">
    <property type="component" value="Unassembled WGS sequence"/>
</dbReference>